<feature type="region of interest" description="Disordered" evidence="1">
    <location>
        <begin position="51"/>
        <end position="84"/>
    </location>
</feature>
<accession>A0A180FYE4</accession>
<dbReference type="AlphaFoldDB" id="A0A180FYE4"/>
<reference evidence="2" key="1">
    <citation type="submission" date="2009-11" db="EMBL/GenBank/DDBJ databases">
        <authorList>
            <consortium name="The Broad Institute Genome Sequencing Platform"/>
            <person name="Ward D."/>
            <person name="Feldgarden M."/>
            <person name="Earl A."/>
            <person name="Young S.K."/>
            <person name="Zeng Q."/>
            <person name="Koehrsen M."/>
            <person name="Alvarado L."/>
            <person name="Berlin A."/>
            <person name="Bochicchio J."/>
            <person name="Borenstein D."/>
            <person name="Chapman S.B."/>
            <person name="Chen Z."/>
            <person name="Engels R."/>
            <person name="Freedman E."/>
            <person name="Gellesch M."/>
            <person name="Goldberg J."/>
            <person name="Griggs A."/>
            <person name="Gujja S."/>
            <person name="Heilman E."/>
            <person name="Heiman D."/>
            <person name="Hepburn T."/>
            <person name="Howarth C."/>
            <person name="Jen D."/>
            <person name="Larson L."/>
            <person name="Lewis B."/>
            <person name="Mehta T."/>
            <person name="Park D."/>
            <person name="Pearson M."/>
            <person name="Roberts A."/>
            <person name="Saif S."/>
            <person name="Shea T."/>
            <person name="Shenoy N."/>
            <person name="Sisk P."/>
            <person name="Stolte C."/>
            <person name="Sykes S."/>
            <person name="Thomson T."/>
            <person name="Walk T."/>
            <person name="White J."/>
            <person name="Yandava C."/>
            <person name="Izard J."/>
            <person name="Baranova O.V."/>
            <person name="Blanton J.M."/>
            <person name="Tanner A.C."/>
            <person name="Dewhirst F.E."/>
            <person name="Haas B."/>
            <person name="Nusbaum C."/>
            <person name="Birren B."/>
        </authorList>
    </citation>
    <scope>NUCLEOTIDE SEQUENCE [LARGE SCALE GENOMIC DNA]</scope>
    <source>
        <strain evidence="2">1-1 BBBD Race 1</strain>
    </source>
</reference>
<dbReference type="Proteomes" id="UP000005240">
    <property type="component" value="Unassembled WGS sequence"/>
</dbReference>
<reference evidence="3 4" key="3">
    <citation type="journal article" date="2017" name="G3 (Bethesda)">
        <title>Comparative analysis highlights variable genome content of wheat rusts and divergence of the mating loci.</title>
        <authorList>
            <person name="Cuomo C.A."/>
            <person name="Bakkeren G."/>
            <person name="Khalil H.B."/>
            <person name="Panwar V."/>
            <person name="Joly D."/>
            <person name="Linning R."/>
            <person name="Sakthikumar S."/>
            <person name="Song X."/>
            <person name="Adiconis X."/>
            <person name="Fan L."/>
            <person name="Goldberg J.M."/>
            <person name="Levin J.Z."/>
            <person name="Young S."/>
            <person name="Zeng Q."/>
            <person name="Anikster Y."/>
            <person name="Bruce M."/>
            <person name="Wang M."/>
            <person name="Yin C."/>
            <person name="McCallum B."/>
            <person name="Szabo L.J."/>
            <person name="Hulbert S."/>
            <person name="Chen X."/>
            <person name="Fellers J.P."/>
        </authorList>
    </citation>
    <scope>NUCLEOTIDE SEQUENCE</scope>
    <source>
        <strain evidence="4">Isolate 1-1 / race 1 (BBBD)</strain>
        <strain evidence="3">isolate 1-1 / race 1 (BBBD)</strain>
    </source>
</reference>
<reference evidence="3" key="4">
    <citation type="submission" date="2025-05" db="UniProtKB">
        <authorList>
            <consortium name="EnsemblFungi"/>
        </authorList>
    </citation>
    <scope>IDENTIFICATION</scope>
    <source>
        <strain evidence="3">isolate 1-1 / race 1 (BBBD)</strain>
    </source>
</reference>
<evidence type="ECO:0000256" key="1">
    <source>
        <dbReference type="SAM" id="MobiDB-lite"/>
    </source>
</evidence>
<name>A0A180FYE4_PUCT1</name>
<dbReference type="EnsemblFungi" id="PTTG_30626-t43_1">
    <property type="protein sequence ID" value="PTTG_30626-t43_1-p1"/>
    <property type="gene ID" value="PTTG_30626"/>
</dbReference>
<sequence length="84" mass="9631">QEIQEQDPRSSSSIKSKDFKQRQYRRRSPIASSKLGQIKVKNLAQVSTHLRSLKSACSRPFARPAKVTKQKRHQDQDDEGPQQA</sequence>
<organism evidence="2">
    <name type="scientific">Puccinia triticina (isolate 1-1 / race 1 (BBBD))</name>
    <name type="common">Brown leaf rust fungus</name>
    <dbReference type="NCBI Taxonomy" id="630390"/>
    <lineage>
        <taxon>Eukaryota</taxon>
        <taxon>Fungi</taxon>
        <taxon>Dikarya</taxon>
        <taxon>Basidiomycota</taxon>
        <taxon>Pucciniomycotina</taxon>
        <taxon>Pucciniomycetes</taxon>
        <taxon>Pucciniales</taxon>
        <taxon>Pucciniaceae</taxon>
        <taxon>Puccinia</taxon>
    </lineage>
</organism>
<feature type="compositionally biased region" description="Polar residues" evidence="1">
    <location>
        <begin position="1"/>
        <end position="14"/>
    </location>
</feature>
<keyword evidence="4" id="KW-1185">Reference proteome</keyword>
<dbReference type="EMBL" id="ADAS02005154">
    <property type="protein sequence ID" value="OAV85308.1"/>
    <property type="molecule type" value="Genomic_DNA"/>
</dbReference>
<dbReference type="VEuPathDB" id="FungiDB:PTTG_30626"/>
<proteinExistence type="predicted"/>
<evidence type="ECO:0000313" key="2">
    <source>
        <dbReference type="EMBL" id="OAV85308.1"/>
    </source>
</evidence>
<feature type="region of interest" description="Disordered" evidence="1">
    <location>
        <begin position="1"/>
        <end position="33"/>
    </location>
</feature>
<feature type="non-terminal residue" evidence="2">
    <location>
        <position position="84"/>
    </location>
</feature>
<evidence type="ECO:0000313" key="4">
    <source>
        <dbReference type="Proteomes" id="UP000005240"/>
    </source>
</evidence>
<gene>
    <name evidence="2" type="ORF">PTTG_30626</name>
</gene>
<reference evidence="2" key="2">
    <citation type="submission" date="2016-05" db="EMBL/GenBank/DDBJ databases">
        <title>Comparative analysis highlights variable genome content of wheat rusts and divergence of the mating loci.</title>
        <authorList>
            <person name="Cuomo C.A."/>
            <person name="Bakkeren G."/>
            <person name="Szabo L."/>
            <person name="Khalil H."/>
            <person name="Joly D."/>
            <person name="Goldberg J."/>
            <person name="Young S."/>
            <person name="Zeng Q."/>
            <person name="Fellers J."/>
        </authorList>
    </citation>
    <scope>NUCLEOTIDE SEQUENCE [LARGE SCALE GENOMIC DNA]</scope>
    <source>
        <strain evidence="2">1-1 BBBD Race 1</strain>
    </source>
</reference>
<evidence type="ECO:0000313" key="3">
    <source>
        <dbReference type="EnsemblFungi" id="PTTG_30626-t43_1-p1"/>
    </source>
</evidence>
<protein>
    <submittedName>
        <fullName evidence="2 3">Uncharacterized protein</fullName>
    </submittedName>
</protein>
<feature type="non-terminal residue" evidence="2">
    <location>
        <position position="1"/>
    </location>
</feature>